<organism evidence="1 2">
    <name type="scientific">Ditylenchus dipsaci</name>
    <dbReference type="NCBI Taxonomy" id="166011"/>
    <lineage>
        <taxon>Eukaryota</taxon>
        <taxon>Metazoa</taxon>
        <taxon>Ecdysozoa</taxon>
        <taxon>Nematoda</taxon>
        <taxon>Chromadorea</taxon>
        <taxon>Rhabditida</taxon>
        <taxon>Tylenchina</taxon>
        <taxon>Tylenchomorpha</taxon>
        <taxon>Sphaerularioidea</taxon>
        <taxon>Anguinidae</taxon>
        <taxon>Anguininae</taxon>
        <taxon>Ditylenchus</taxon>
    </lineage>
</organism>
<reference evidence="2" key="1">
    <citation type="submission" date="2022-11" db="UniProtKB">
        <authorList>
            <consortium name="WormBaseParasite"/>
        </authorList>
    </citation>
    <scope>IDENTIFICATION</scope>
</reference>
<name>A0A915CUL2_9BILA</name>
<keyword evidence="1" id="KW-1185">Reference proteome</keyword>
<protein>
    <submittedName>
        <fullName evidence="2">MATH domain-containing protein</fullName>
    </submittedName>
</protein>
<dbReference type="AlphaFoldDB" id="A0A915CUL2"/>
<evidence type="ECO:0000313" key="1">
    <source>
        <dbReference type="Proteomes" id="UP000887574"/>
    </source>
</evidence>
<accession>A0A915CUL2</accession>
<evidence type="ECO:0000313" key="2">
    <source>
        <dbReference type="WBParaSite" id="jg12311.1"/>
    </source>
</evidence>
<dbReference type="WBParaSite" id="jg12311.1">
    <property type="protein sequence ID" value="jg12311.1"/>
    <property type="gene ID" value="jg12311"/>
</dbReference>
<proteinExistence type="predicted"/>
<sequence length="142" mass="16233">MQVTASAITSKQTMKISFDKSSMSPIKSNNVNFLGDEWYLRMDNDGVSFQINTFFLGCSRRSIFFLKEFVCLSLNRAYGPSSSASDIIYEIRFMGSADQSLTVKHCLEKYQDIEEAQALKDMPGFDLLNKDIKEEVEKQLLR</sequence>
<dbReference type="Proteomes" id="UP000887574">
    <property type="component" value="Unplaced"/>
</dbReference>